<accession>A0ACC0C1D0</accession>
<comment type="caution">
    <text evidence="1">The sequence shown here is derived from an EMBL/GenBank/DDBJ whole genome shotgun (WGS) entry which is preliminary data.</text>
</comment>
<proteinExistence type="predicted"/>
<organism evidence="1 2">
    <name type="scientific">Catharanthus roseus</name>
    <name type="common">Madagascar periwinkle</name>
    <name type="synonym">Vinca rosea</name>
    <dbReference type="NCBI Taxonomy" id="4058"/>
    <lineage>
        <taxon>Eukaryota</taxon>
        <taxon>Viridiplantae</taxon>
        <taxon>Streptophyta</taxon>
        <taxon>Embryophyta</taxon>
        <taxon>Tracheophyta</taxon>
        <taxon>Spermatophyta</taxon>
        <taxon>Magnoliopsida</taxon>
        <taxon>eudicotyledons</taxon>
        <taxon>Gunneridae</taxon>
        <taxon>Pentapetalae</taxon>
        <taxon>asterids</taxon>
        <taxon>lamiids</taxon>
        <taxon>Gentianales</taxon>
        <taxon>Apocynaceae</taxon>
        <taxon>Rauvolfioideae</taxon>
        <taxon>Vinceae</taxon>
        <taxon>Catharanthinae</taxon>
        <taxon>Catharanthus</taxon>
    </lineage>
</organism>
<protein>
    <submittedName>
        <fullName evidence="1">Uncharacterized protein</fullName>
    </submittedName>
</protein>
<evidence type="ECO:0000313" key="2">
    <source>
        <dbReference type="Proteomes" id="UP001060085"/>
    </source>
</evidence>
<gene>
    <name evidence="1" type="ORF">M9H77_09634</name>
</gene>
<dbReference type="Proteomes" id="UP001060085">
    <property type="component" value="Linkage Group LG02"/>
</dbReference>
<name>A0ACC0C1D0_CATRO</name>
<dbReference type="EMBL" id="CM044702">
    <property type="protein sequence ID" value="KAI5678684.1"/>
    <property type="molecule type" value="Genomic_DNA"/>
</dbReference>
<evidence type="ECO:0000313" key="1">
    <source>
        <dbReference type="EMBL" id="KAI5678684.1"/>
    </source>
</evidence>
<sequence>MHSTRWKTPFIFSFPLKSFSYPVTDRRLLMASNSSDGWVAASKLDTVAEIVTLQLKAYFLKIFLNLRGKWNTKDRYLLSLLKRIQTMFPDTDLNLRPFWKEQRFRFEYSSEVISYIVTNRDDLLSSIIERLELLEPDIQEVYTLIPKSSRSIDGDADAVRENLDSLLANIEDLCSSNPELVAVVEDELESVNTSLRFLSSFLCFTTKRCSRIEKLKNLLIHAEFLVDKLSCLLYDLCRVNNTINDQMVTNLKLQLSSMAKNFSPKQQEVSEIYINALKDSKSEEGNSALIMDECDLGFLDSLQETVLDNDLISLEKDQILSLHKELRFLTIFFAKKANSSDDQISNDFLERFSDGIIKLGCLIYNSLHNNDGNGKNGMEELKILQGKVKIMKEDARKEYNNYLPKSLRPKFQRSNDGRRFIDSLMEIFQELLNDEIDSECCLRDQFEMVENEIKSLNEAFSKFTTEEIGSKNFNYEIVYQIRYVITWFVYGGGTLWIHKLGLFDVLEEIKMLKMELEHLQNKMTPQNLHMVSTMGMCVIEEELRQVETKLDLISPLRNSVRTVRLKASFLKIFLSCKGKCTIEDGNFKLLHTRIQNQEEDLKRACLELNQISTKTPMDMDGLISNMLNRFHLLDVDIQQVYNILSKSSRSEITEMGCEDITGILDSLEENLEDLLRCNAELVAQLKEELKSVHKNLRFLRNFLGFTSKRCSNFEKLKEFLTYAEFLAENISCLLYLCSVNDKMKVEMVNELKMQFLSVIQKFSLANSNVREIYIQALNSAKFGNSTLVDEIDLGFLDFLRGLKMVSNNDQILSLLDELKILAVFFAMDKSLEEHFENLRRLISSLITGIGGCIIYLLPEDDEGNEERAEELKIAISDLQENVKIAKEDARNISKSMWPCKFPKTNGEGFVGFLLQNLKELIQDIPLKLNGSLFKNPDQILVFPLKNYIELVQKELLSIREDFSRITANQCEEEELHSQWTRFIDAAYLTEHVIDSFCNRDGSVWRHKLGLFNVIEELKMIKIELKAVENKMMVMMMDYKVSVPTKPSNSTVSSNERLIDEKNTTKVVIFADEAEKIIDQLIYGSKNRHFVSIVGMPGIGKTTLADSIIRHPSVTCHFHVNARCSVSQVHDKRRMLLEILQEITGGLSKQYDDDEDLEHEVYQSLKGRRYLILMDDIWSIRPWEEVRTCFPDDGNGSRILLTSRFGDIASKAGSETSLTHRLSPLSDDKSWEMLRIKIFGNKIFPQQLQNIGQEIAANCKGLPLTVDLVAGILRVKQIKEWKKVAESMKELIFDDPQGQCQKVLDLSYLNLPNELKPCFLYFAAFPEDADVPTKKLILLWIAEGFVQLGKDDPTSLEDAAENMLNDLITRSLITVSKSKPLGGVEASRVHDLLHEFASEKARKNSFLSKVDDGEASVQDQYRLCIYPDNWKKFLDTTPSGPLVRTLISSDSNSSSSMNFGGYKLIRVLDIPQVSPTMFTLIHLRFLAIRSSERKIFSELHKFYNLESFIMDGQYRFSEDLLLDKICNMVKLRHFCFIGDISLKYRTVKILNKPFLFDKLRTLYHLKMSYAEEIEKILKLLPNLMELKALFYNPDGGQYNFPKLDFLKKLESLEVTHRNRFSKDPCNIKNRFPKGLKKLVLSNFHLLWTEISDLGVFENLEILELQNGAFRGPIWDMVDEQFPKLKYLSLHNLDIEEWNASEDDLSCLEQLHVNFCRKLKELPYCLSHIVTLEVIKLKLCSISVEDSAERIRKEQEQDGNELFYVDTDARTRRGYE</sequence>
<keyword evidence="2" id="KW-1185">Reference proteome</keyword>
<reference evidence="2" key="1">
    <citation type="journal article" date="2023" name="Nat. Plants">
        <title>Single-cell RNA sequencing provides a high-resolution roadmap for understanding the multicellular compartmentation of specialized metabolism.</title>
        <authorList>
            <person name="Sun S."/>
            <person name="Shen X."/>
            <person name="Li Y."/>
            <person name="Li Y."/>
            <person name="Wang S."/>
            <person name="Li R."/>
            <person name="Zhang H."/>
            <person name="Shen G."/>
            <person name="Guo B."/>
            <person name="Wei J."/>
            <person name="Xu J."/>
            <person name="St-Pierre B."/>
            <person name="Chen S."/>
            <person name="Sun C."/>
        </authorList>
    </citation>
    <scope>NUCLEOTIDE SEQUENCE [LARGE SCALE GENOMIC DNA]</scope>
</reference>